<reference evidence="2" key="1">
    <citation type="submission" date="2021-04" db="EMBL/GenBank/DDBJ databases">
        <title>Draft Genome Sequence of Pandoravirus japonicus, Isolated from the Sabaishi River of Niigata, Japan.</title>
        <authorList>
            <person name="Hosokawa N."/>
            <person name="Takahashi H."/>
            <person name="Aoki K."/>
            <person name="Takemura M."/>
        </authorList>
    </citation>
    <scope>NUCLEOTIDE SEQUENCE</scope>
</reference>
<sequence>MSCARVPPSLLYLARPAVFVQTKKFLSLSPVCWSSCRHPIAAGEITRLLRARGAVVPFFPFVFFFLFRTTLSPPRTHQPLAERRKNRRLKEKKETTMNRRCAPAAFRARRWSVMPSFFFTTASVFFSDRKKCSSFFFFDGASSTTRPGESDDDGPKKRPCSSIKGKTKRKKRGKSGTKGSECE</sequence>
<feature type="region of interest" description="Disordered" evidence="1">
    <location>
        <begin position="141"/>
        <end position="183"/>
    </location>
</feature>
<name>A0A811BLS5_9VIRU</name>
<proteinExistence type="predicted"/>
<feature type="compositionally biased region" description="Basic residues" evidence="1">
    <location>
        <begin position="165"/>
        <end position="175"/>
    </location>
</feature>
<evidence type="ECO:0000256" key="1">
    <source>
        <dbReference type="SAM" id="MobiDB-lite"/>
    </source>
</evidence>
<organism evidence="2 3">
    <name type="scientific">Pandoravirus japonicus</name>
    <dbReference type="NCBI Taxonomy" id="2823154"/>
    <lineage>
        <taxon>Viruses</taxon>
        <taxon>Pandoravirus</taxon>
    </lineage>
</organism>
<dbReference type="Proteomes" id="UP001253637">
    <property type="component" value="Segment"/>
</dbReference>
<evidence type="ECO:0000313" key="3">
    <source>
        <dbReference type="Proteomes" id="UP001253637"/>
    </source>
</evidence>
<dbReference type="EMBL" id="LC625835">
    <property type="protein sequence ID" value="BCU02693.1"/>
    <property type="molecule type" value="Genomic_DNA"/>
</dbReference>
<evidence type="ECO:0000313" key="2">
    <source>
        <dbReference type="EMBL" id="BCU02693.1"/>
    </source>
</evidence>
<protein>
    <submittedName>
        <fullName evidence="2">Uncharacterized protein</fullName>
    </submittedName>
</protein>
<accession>A0A811BLS5</accession>